<dbReference type="InterPro" id="IPR014016">
    <property type="entry name" value="UvrD-like_ATP-bd"/>
</dbReference>
<dbReference type="Gene3D" id="1.10.486.10">
    <property type="entry name" value="PCRA, domain 4"/>
    <property type="match status" value="1"/>
</dbReference>
<comment type="catalytic activity">
    <reaction evidence="9 11">
        <text>Couples ATP hydrolysis with the unwinding of duplex DNA by translocating in the 3'-5' direction.</text>
        <dbReference type="EC" id="5.6.2.4"/>
    </reaction>
</comment>
<dbReference type="SUPFAM" id="SSF52540">
    <property type="entry name" value="P-loop containing nucleoside triphosphate hydrolases"/>
    <property type="match status" value="1"/>
</dbReference>
<keyword evidence="2 11" id="KW-0235">DNA replication</keyword>
<sequence length="668" mass="76384">MSKLNPQQQAAVKAIDHPLLVLAGAGSGKTRVITEKIAYLVKQGLPARHIAAVTFTNKAAREMQSRVAKLLDDKLSRGLRVSTFHSLGLDILRKEHKTLGYKAAITLFDEQDKQTLLKTLINHSVKQHDIDHLDRYSLHIGQWKNAFVTPEQAVAAATAEQLPSATLYADYTRSLKAYNAVDFDDLILLPVLLFQAYPAVLEKWQNKIRYLLVDEYQDTNVTQYQLVKLLAGRLGKFTVVGDDDQSIYAWRGAQPENLAQLQKDFSRLQVIKLEQNYRSTGRILKVANQLIANNPHAFEKKLWSELGYGDPLRVLSHKDELMEAQQIVSEIIHHKFRTGSRYQDYAILYRGNHQSRLFETAFRENNIPYFISGSTSFFAYAEIKDVLSYLRLFVNHDDDAAFLRIINTPRREIGPTTLEKLGAYANERHISLFAASSEFGLTQKLSEKSRLRLGKFHAWVLDTAGRIEREDTFVVMENMIDQLGYAQWLRENSKTKESADRKMKNVFELVEWLKRIADKDSNGTPKSLAEIVSKIMLMDIMERNQEEEVNDQVSLMTLHAAKGLEFPHVFLIGMEENILPHQNSVETGAIEEERRLAYVGITRAQRTLTFSYCTHRKRYGEINECEPSRFLNELPEEDLEWVNKKQLAPEVVKARGKASLASLKTMLS</sequence>
<dbReference type="CDD" id="cd17932">
    <property type="entry name" value="DEXQc_UvrD"/>
    <property type="match status" value="1"/>
</dbReference>
<dbReference type="Gene3D" id="1.10.10.160">
    <property type="match status" value="1"/>
</dbReference>
<evidence type="ECO:0000256" key="6">
    <source>
        <dbReference type="ARBA" id="ARBA00022840"/>
    </source>
</evidence>
<evidence type="ECO:0000259" key="14">
    <source>
        <dbReference type="PROSITE" id="PS51217"/>
    </source>
</evidence>
<comment type="caution">
    <text evidence="15">The sequence shown here is derived from an EMBL/GenBank/DDBJ whole genome shotgun (WGS) entry which is preliminary data.</text>
</comment>
<dbReference type="GO" id="GO:0003697">
    <property type="term" value="F:single-stranded DNA binding"/>
    <property type="evidence" value="ECO:0007669"/>
    <property type="project" value="UniProtKB-UniRule"/>
</dbReference>
<keyword evidence="6 11" id="KW-0067">ATP-binding</keyword>
<name>A0A2S5CKC4_9GAMM</name>
<keyword evidence="7 11" id="KW-0238">DNA-binding</keyword>
<dbReference type="GO" id="GO:0005829">
    <property type="term" value="C:cytosol"/>
    <property type="evidence" value="ECO:0007669"/>
    <property type="project" value="TreeGrafter"/>
</dbReference>
<dbReference type="Pfam" id="PF00580">
    <property type="entry name" value="UvrD-helicase"/>
    <property type="match status" value="1"/>
</dbReference>
<evidence type="ECO:0000259" key="13">
    <source>
        <dbReference type="PROSITE" id="PS51198"/>
    </source>
</evidence>
<accession>A0A2S5CKC4</accession>
<evidence type="ECO:0000256" key="1">
    <source>
        <dbReference type="ARBA" id="ARBA00009922"/>
    </source>
</evidence>
<comment type="function">
    <text evidence="11">Rep helicase is a single-stranded DNA-dependent ATPase involved in DNA replication; it can initiate unwinding at a nick in the DNA. It binds to the single-stranded DNA and acts in a progressive fashion along the DNA in the 3' to 5' direction.</text>
</comment>
<dbReference type="GO" id="GO:0016887">
    <property type="term" value="F:ATP hydrolysis activity"/>
    <property type="evidence" value="ECO:0007669"/>
    <property type="project" value="RHEA"/>
</dbReference>
<keyword evidence="5 11" id="KW-0347">Helicase</keyword>
<dbReference type="EMBL" id="PGFZ01000007">
    <property type="protein sequence ID" value="POZ51236.1"/>
    <property type="molecule type" value="Genomic_DNA"/>
</dbReference>
<dbReference type="GO" id="GO:0000725">
    <property type="term" value="P:recombinational repair"/>
    <property type="evidence" value="ECO:0007669"/>
    <property type="project" value="TreeGrafter"/>
</dbReference>
<dbReference type="PANTHER" id="PTHR11070">
    <property type="entry name" value="UVRD / RECB / PCRA DNA HELICASE FAMILY MEMBER"/>
    <property type="match status" value="1"/>
</dbReference>
<dbReference type="Pfam" id="PF13361">
    <property type="entry name" value="UvrD_C"/>
    <property type="match status" value="1"/>
</dbReference>
<dbReference type="InterPro" id="IPR013986">
    <property type="entry name" value="DExx_box_DNA_helicase_dom_sf"/>
</dbReference>
<evidence type="ECO:0000256" key="5">
    <source>
        <dbReference type="ARBA" id="ARBA00022806"/>
    </source>
</evidence>
<dbReference type="GO" id="GO:0043138">
    <property type="term" value="F:3'-5' DNA helicase activity"/>
    <property type="evidence" value="ECO:0007669"/>
    <property type="project" value="UniProtKB-UniRule"/>
</dbReference>
<evidence type="ECO:0000256" key="8">
    <source>
        <dbReference type="ARBA" id="ARBA00023235"/>
    </source>
</evidence>
<feature type="binding site" evidence="11">
    <location>
        <position position="278"/>
    </location>
    <ligand>
        <name>ATP</name>
        <dbReference type="ChEBI" id="CHEBI:30616"/>
    </ligand>
</feature>
<reference evidence="15 16" key="1">
    <citation type="submission" date="2017-11" db="EMBL/GenBank/DDBJ databases">
        <title>Draft Genome Sequence of Methylobacter psychrotolerans Sph1T, an Obligate Methanotroph from Low-Temperature Environments.</title>
        <authorList>
            <person name="Oshkin I.Y."/>
            <person name="Miroshnikov K."/>
            <person name="Belova S.E."/>
            <person name="Korzhenkov A."/>
            <person name="Toshchakov S.V."/>
            <person name="Dedysh S.N."/>
        </authorList>
    </citation>
    <scope>NUCLEOTIDE SEQUENCE [LARGE SCALE GENOMIC DNA]</scope>
    <source>
        <strain evidence="15 16">Sph1</strain>
    </source>
</reference>
<dbReference type="Proteomes" id="UP000237423">
    <property type="component" value="Unassembled WGS sequence"/>
</dbReference>
<dbReference type="PROSITE" id="PS51217">
    <property type="entry name" value="UVRD_HELICASE_CTER"/>
    <property type="match status" value="1"/>
</dbReference>
<dbReference type="PROSITE" id="PS51198">
    <property type="entry name" value="UVRD_HELICASE_ATP_BIND"/>
    <property type="match status" value="1"/>
</dbReference>
<dbReference type="InterPro" id="IPR000212">
    <property type="entry name" value="DNA_helicase_UvrD/REP"/>
</dbReference>
<evidence type="ECO:0000256" key="12">
    <source>
        <dbReference type="PROSITE-ProRule" id="PRU00560"/>
    </source>
</evidence>
<evidence type="ECO:0000256" key="3">
    <source>
        <dbReference type="ARBA" id="ARBA00022741"/>
    </source>
</evidence>
<protein>
    <recommendedName>
        <fullName evidence="11">ATP-dependent DNA helicase Rep</fullName>
        <ecNumber evidence="11">5.6.2.4</ecNumber>
    </recommendedName>
    <alternativeName>
        <fullName evidence="11">DNA 3'-5' helicase Rep</fullName>
    </alternativeName>
</protein>
<evidence type="ECO:0000256" key="9">
    <source>
        <dbReference type="ARBA" id="ARBA00034617"/>
    </source>
</evidence>
<dbReference type="InterPro" id="IPR014017">
    <property type="entry name" value="DNA_helicase_UvrD-like_C"/>
</dbReference>
<keyword evidence="3 11" id="KW-0547">Nucleotide-binding</keyword>
<comment type="subunit">
    <text evidence="11">Homodimer.</text>
</comment>
<organism evidence="15 16">
    <name type="scientific">Methylovulum psychrotolerans</name>
    <dbReference type="NCBI Taxonomy" id="1704499"/>
    <lineage>
        <taxon>Bacteria</taxon>
        <taxon>Pseudomonadati</taxon>
        <taxon>Pseudomonadota</taxon>
        <taxon>Gammaproteobacteria</taxon>
        <taxon>Methylococcales</taxon>
        <taxon>Methylococcaceae</taxon>
        <taxon>Methylovulum</taxon>
    </lineage>
</organism>
<evidence type="ECO:0000256" key="7">
    <source>
        <dbReference type="ARBA" id="ARBA00023125"/>
    </source>
</evidence>
<dbReference type="HAMAP" id="MF_01920">
    <property type="entry name" value="Helicase_Rep"/>
    <property type="match status" value="1"/>
</dbReference>
<dbReference type="InterPro" id="IPR005752">
    <property type="entry name" value="Helicase_Rep"/>
</dbReference>
<dbReference type="GO" id="GO:0006260">
    <property type="term" value="P:DNA replication"/>
    <property type="evidence" value="ECO:0007669"/>
    <property type="project" value="UniProtKB-UniRule"/>
</dbReference>
<feature type="domain" description="UvrD-like helicase C-terminal" evidence="14">
    <location>
        <begin position="281"/>
        <end position="563"/>
    </location>
</feature>
<evidence type="ECO:0000256" key="10">
    <source>
        <dbReference type="ARBA" id="ARBA00048988"/>
    </source>
</evidence>
<comment type="similarity">
    <text evidence="1 11">Belongs to the helicase family. UvrD subfamily.</text>
</comment>
<comment type="catalytic activity">
    <reaction evidence="10 11">
        <text>ATP + H2O = ADP + phosphate + H(+)</text>
        <dbReference type="Rhea" id="RHEA:13065"/>
        <dbReference type="ChEBI" id="CHEBI:15377"/>
        <dbReference type="ChEBI" id="CHEBI:15378"/>
        <dbReference type="ChEBI" id="CHEBI:30616"/>
        <dbReference type="ChEBI" id="CHEBI:43474"/>
        <dbReference type="ChEBI" id="CHEBI:456216"/>
        <dbReference type="EC" id="5.6.2.4"/>
    </reaction>
</comment>
<evidence type="ECO:0000313" key="15">
    <source>
        <dbReference type="EMBL" id="POZ51236.1"/>
    </source>
</evidence>
<feature type="domain" description="UvrD-like helicase ATP-binding" evidence="13">
    <location>
        <begin position="2"/>
        <end position="280"/>
    </location>
</feature>
<feature type="binding site" evidence="12">
    <location>
        <begin position="23"/>
        <end position="30"/>
    </location>
    <ligand>
        <name>ATP</name>
        <dbReference type="ChEBI" id="CHEBI:30616"/>
    </ligand>
</feature>
<keyword evidence="8 11" id="KW-0413">Isomerase</keyword>
<keyword evidence="4 11" id="KW-0378">Hydrolase</keyword>
<evidence type="ECO:0000256" key="11">
    <source>
        <dbReference type="HAMAP-Rule" id="MF_01920"/>
    </source>
</evidence>
<evidence type="ECO:0000256" key="2">
    <source>
        <dbReference type="ARBA" id="ARBA00022705"/>
    </source>
</evidence>
<dbReference type="Gene3D" id="3.40.50.300">
    <property type="entry name" value="P-loop containing nucleotide triphosphate hydrolases"/>
    <property type="match status" value="2"/>
</dbReference>
<proteinExistence type="inferred from homology"/>
<gene>
    <name evidence="11 15" type="primary">rep</name>
    <name evidence="15" type="ORF">AADEFJLK_03200</name>
</gene>
<evidence type="ECO:0000313" key="16">
    <source>
        <dbReference type="Proteomes" id="UP000237423"/>
    </source>
</evidence>
<dbReference type="NCBIfam" id="TIGR01074">
    <property type="entry name" value="rep"/>
    <property type="match status" value="1"/>
</dbReference>
<dbReference type="AlphaFoldDB" id="A0A2S5CKC4"/>
<dbReference type="PANTHER" id="PTHR11070:SF64">
    <property type="entry name" value="ATP-DEPENDENT DNA HELICASE REP"/>
    <property type="match status" value="1"/>
</dbReference>
<evidence type="ECO:0000256" key="4">
    <source>
        <dbReference type="ARBA" id="ARBA00022801"/>
    </source>
</evidence>
<dbReference type="RefSeq" id="WP_103974931.1">
    <property type="nucleotide sequence ID" value="NZ_PGFZ01000007.1"/>
</dbReference>
<dbReference type="InterPro" id="IPR027417">
    <property type="entry name" value="P-loop_NTPase"/>
</dbReference>
<dbReference type="EC" id="5.6.2.4" evidence="11"/>
<dbReference type="CDD" id="cd18807">
    <property type="entry name" value="SF1_C_UvrD"/>
    <property type="match status" value="1"/>
</dbReference>
<dbReference type="GO" id="GO:0005524">
    <property type="term" value="F:ATP binding"/>
    <property type="evidence" value="ECO:0007669"/>
    <property type="project" value="UniProtKB-UniRule"/>
</dbReference>